<dbReference type="Gene3D" id="3.40.50.80">
    <property type="entry name" value="Nucleotide-binding domain of ferredoxin-NADP reductase (FNR) module"/>
    <property type="match status" value="1"/>
</dbReference>
<dbReference type="OrthoDB" id="502624at2"/>
<dbReference type="GO" id="GO:0032259">
    <property type="term" value="P:methylation"/>
    <property type="evidence" value="ECO:0007669"/>
    <property type="project" value="UniProtKB-KW"/>
</dbReference>
<dbReference type="AlphaFoldDB" id="A0A1I0LB80"/>
<dbReference type="PANTHER" id="PTHR47354">
    <property type="entry name" value="NADH OXIDOREDUCTASE HCR"/>
    <property type="match status" value="1"/>
</dbReference>
<evidence type="ECO:0000256" key="6">
    <source>
        <dbReference type="ARBA" id="ARBA00023004"/>
    </source>
</evidence>
<dbReference type="EMBL" id="FOHX01000014">
    <property type="protein sequence ID" value="SEU37410.1"/>
    <property type="molecule type" value="Genomic_DNA"/>
</dbReference>
<dbReference type="InterPro" id="IPR036010">
    <property type="entry name" value="2Fe-2S_ferredoxin-like_sf"/>
</dbReference>
<evidence type="ECO:0000256" key="5">
    <source>
        <dbReference type="ARBA" id="ARBA00023002"/>
    </source>
</evidence>
<dbReference type="PROSITE" id="PS51384">
    <property type="entry name" value="FAD_FR"/>
    <property type="match status" value="1"/>
</dbReference>
<feature type="domain" description="FAD-binding FR-type" evidence="9">
    <location>
        <begin position="5"/>
        <end position="107"/>
    </location>
</feature>
<dbReference type="RefSeq" id="WP_091089974.1">
    <property type="nucleotide sequence ID" value="NZ_FOHX01000014.1"/>
</dbReference>
<proteinExistence type="predicted"/>
<dbReference type="InterPro" id="IPR001041">
    <property type="entry name" value="2Fe-2S_ferredoxin-type"/>
</dbReference>
<dbReference type="Gene3D" id="2.40.30.10">
    <property type="entry name" value="Translation factors"/>
    <property type="match status" value="1"/>
</dbReference>
<dbReference type="InterPro" id="IPR039261">
    <property type="entry name" value="FNR_nucleotide-bd"/>
</dbReference>
<dbReference type="CDD" id="cd06185">
    <property type="entry name" value="PDR_like"/>
    <property type="match status" value="1"/>
</dbReference>
<dbReference type="InterPro" id="IPR017927">
    <property type="entry name" value="FAD-bd_FR_type"/>
</dbReference>
<keyword evidence="10" id="KW-0489">Methyltransferase</keyword>
<dbReference type="PRINTS" id="PR00409">
    <property type="entry name" value="PHDIOXRDTASE"/>
</dbReference>
<dbReference type="GO" id="GO:0046872">
    <property type="term" value="F:metal ion binding"/>
    <property type="evidence" value="ECO:0007669"/>
    <property type="project" value="UniProtKB-KW"/>
</dbReference>
<evidence type="ECO:0000259" key="9">
    <source>
        <dbReference type="PROSITE" id="PS51384"/>
    </source>
</evidence>
<evidence type="ECO:0000256" key="4">
    <source>
        <dbReference type="ARBA" id="ARBA00022723"/>
    </source>
</evidence>
<keyword evidence="6" id="KW-0408">Iron</keyword>
<name>A0A1I0LB80_9ACTN</name>
<evidence type="ECO:0000256" key="2">
    <source>
        <dbReference type="ARBA" id="ARBA00022630"/>
    </source>
</evidence>
<dbReference type="InterPro" id="IPR012675">
    <property type="entry name" value="Beta-grasp_dom_sf"/>
</dbReference>
<dbReference type="Gene3D" id="3.10.20.30">
    <property type="match status" value="1"/>
</dbReference>
<dbReference type="InterPro" id="IPR050415">
    <property type="entry name" value="MRET"/>
</dbReference>
<protein>
    <submittedName>
        <fullName evidence="10">Vanillate O-demethylase ferredoxin subunit</fullName>
    </submittedName>
</protein>
<keyword evidence="11" id="KW-1185">Reference proteome</keyword>
<dbReference type="PROSITE" id="PS00197">
    <property type="entry name" value="2FE2S_FER_1"/>
    <property type="match status" value="1"/>
</dbReference>
<gene>
    <name evidence="10" type="ORF">SAMN05421811_114196</name>
</gene>
<dbReference type="Pfam" id="PF00175">
    <property type="entry name" value="NAD_binding_1"/>
    <property type="match status" value="1"/>
</dbReference>
<dbReference type="GO" id="GO:0051537">
    <property type="term" value="F:2 iron, 2 sulfur cluster binding"/>
    <property type="evidence" value="ECO:0007669"/>
    <property type="project" value="UniProtKB-KW"/>
</dbReference>
<evidence type="ECO:0000259" key="8">
    <source>
        <dbReference type="PROSITE" id="PS51085"/>
    </source>
</evidence>
<dbReference type="Pfam" id="PF00111">
    <property type="entry name" value="Fer2"/>
    <property type="match status" value="1"/>
</dbReference>
<dbReference type="InterPro" id="IPR006058">
    <property type="entry name" value="2Fe2S_fd_BS"/>
</dbReference>
<accession>A0A1I0LB80</accession>
<dbReference type="Proteomes" id="UP000199361">
    <property type="component" value="Unassembled WGS sequence"/>
</dbReference>
<comment type="cofactor">
    <cofactor evidence="1">
        <name>FAD</name>
        <dbReference type="ChEBI" id="CHEBI:57692"/>
    </cofactor>
</comment>
<dbReference type="InterPro" id="IPR017938">
    <property type="entry name" value="Riboflavin_synthase-like_b-brl"/>
</dbReference>
<keyword evidence="5" id="KW-0560">Oxidoreductase</keyword>
<sequence>MSQSGENLTVRVQAVRWEADSVFSYELRRPDGAPLPPFTAGAHIDLHLGNGFVRSYSLCGDQDEPHRYVVAVNRDANSRGGSSWIHDHLHVGRLLEISPPLNNFALAEDAERSLLIAGGVGITPILSMVRRLSALGRDWTLHLAARTRGQAAFLDELTRLAGDRPDRVRLHVDDENDGELLDLEAVLAEVDDATHVYCCGPLPMLDTFEKAAAGVPAERRHVEYFAAKDAPATEGGFQVELTRSGKTLAVPQGATILDTLLGAGVDVSYSCTEGVCGTCETRVISGVPDHRDLVLTDQEKESNEIMMICCSGSKSARLVLEL</sequence>
<dbReference type="STRING" id="568860.SAMN05421811_114196"/>
<organism evidence="10 11">
    <name type="scientific">Nonomuraea wenchangensis</name>
    <dbReference type="NCBI Taxonomy" id="568860"/>
    <lineage>
        <taxon>Bacteria</taxon>
        <taxon>Bacillati</taxon>
        <taxon>Actinomycetota</taxon>
        <taxon>Actinomycetes</taxon>
        <taxon>Streptosporangiales</taxon>
        <taxon>Streptosporangiaceae</taxon>
        <taxon>Nonomuraea</taxon>
    </lineage>
</organism>
<keyword evidence="2" id="KW-0285">Flavoprotein</keyword>
<dbReference type="GO" id="GO:0008168">
    <property type="term" value="F:methyltransferase activity"/>
    <property type="evidence" value="ECO:0007669"/>
    <property type="project" value="UniProtKB-KW"/>
</dbReference>
<dbReference type="SUPFAM" id="SSF63380">
    <property type="entry name" value="Riboflavin synthase domain-like"/>
    <property type="match status" value="1"/>
</dbReference>
<dbReference type="PANTHER" id="PTHR47354:SF1">
    <property type="entry name" value="CARNITINE MONOOXYGENASE REDUCTASE SUBUNIT"/>
    <property type="match status" value="1"/>
</dbReference>
<keyword evidence="7" id="KW-0411">Iron-sulfur</keyword>
<dbReference type="InterPro" id="IPR001433">
    <property type="entry name" value="OxRdtase_FAD/NAD-bd"/>
</dbReference>
<keyword evidence="10" id="KW-0808">Transferase</keyword>
<dbReference type="PROSITE" id="PS51085">
    <property type="entry name" value="2FE2S_FER_2"/>
    <property type="match status" value="1"/>
</dbReference>
<keyword evidence="3" id="KW-0001">2Fe-2S</keyword>
<evidence type="ECO:0000256" key="7">
    <source>
        <dbReference type="ARBA" id="ARBA00023014"/>
    </source>
</evidence>
<evidence type="ECO:0000313" key="10">
    <source>
        <dbReference type="EMBL" id="SEU37410.1"/>
    </source>
</evidence>
<evidence type="ECO:0000256" key="1">
    <source>
        <dbReference type="ARBA" id="ARBA00001974"/>
    </source>
</evidence>
<evidence type="ECO:0000313" key="11">
    <source>
        <dbReference type="Proteomes" id="UP000199361"/>
    </source>
</evidence>
<dbReference type="CDD" id="cd00207">
    <property type="entry name" value="fer2"/>
    <property type="match status" value="1"/>
</dbReference>
<reference evidence="10 11" key="1">
    <citation type="submission" date="2016-10" db="EMBL/GenBank/DDBJ databases">
        <authorList>
            <person name="de Groot N.N."/>
        </authorList>
    </citation>
    <scope>NUCLEOTIDE SEQUENCE [LARGE SCALE GENOMIC DNA]</scope>
    <source>
        <strain evidence="10 11">CGMCC 4.5598</strain>
    </source>
</reference>
<feature type="domain" description="2Fe-2S ferredoxin-type" evidence="8">
    <location>
        <begin position="237"/>
        <end position="322"/>
    </location>
</feature>
<dbReference type="SUPFAM" id="SSF52343">
    <property type="entry name" value="Ferredoxin reductase-like, C-terminal NADP-linked domain"/>
    <property type="match status" value="1"/>
</dbReference>
<dbReference type="SUPFAM" id="SSF54292">
    <property type="entry name" value="2Fe-2S ferredoxin-like"/>
    <property type="match status" value="1"/>
</dbReference>
<evidence type="ECO:0000256" key="3">
    <source>
        <dbReference type="ARBA" id="ARBA00022714"/>
    </source>
</evidence>
<dbReference type="GO" id="GO:0016491">
    <property type="term" value="F:oxidoreductase activity"/>
    <property type="evidence" value="ECO:0007669"/>
    <property type="project" value="UniProtKB-KW"/>
</dbReference>
<keyword evidence="4" id="KW-0479">Metal-binding</keyword>